<sequence>MSESEFSWGGRAFDGDITGRANRMLYILLAIFACSGIGLLAWGISRDYRQTIDTHARQLDVGAMVAEDYLSQALEQTRLLLMDRASQWEQLPASARLGGQAQALLKAGLQGVPNVRSVSLVRTDGRVVASSEPANLGLLLPEAPQRGALMWLSQAYPGRDLAEAGKVVISDAPGFVLAAMPLELEGEQWWAVATLSPETFRNYFSRLDLLGEGRLEVYRYDGVPLFAYGSGQWLTTVERQDRFGVQLAAREIGPAAERLRLGEPVLESYRAARRMPVVVVAAENRARVLADWRSNLQMSLWVFLPLLAGLLAATLMMVRQRFSAIRSMEARTQAEVSRLAQLIDSLPDAVVVLGRGGFPLHGNPEWRRFTGEQHDHDSLLSLYRTRAGDRPVTESWLAKLSRVLQGSQTHAPPEELSLFDADGQPRVYQLTVQRLTDSADTVVLVQHDLTDSHAHAHKLRYLSSHDELTGLYNRACFNELLAQSLEHALPLAVLFVDLDHFKDINDAQGHQTGDQILIKAARRIQQSVRPTDIVGRYGGDEFVVVLSAPALPALAERVAGRLNQQLSMPFEVDGRSFQISASIGIAHAPAHGRILQDLVAAADAAMYVSKAAGRNRATCYSPPPLPV</sequence>
<dbReference type="InterPro" id="IPR052155">
    <property type="entry name" value="Biofilm_reg_signaling"/>
</dbReference>
<dbReference type="InterPro" id="IPR000160">
    <property type="entry name" value="GGDEF_dom"/>
</dbReference>
<dbReference type="Pfam" id="PF00990">
    <property type="entry name" value="GGDEF"/>
    <property type="match status" value="1"/>
</dbReference>
<dbReference type="InterPro" id="IPR029787">
    <property type="entry name" value="Nucleotide_cyclase"/>
</dbReference>
<dbReference type="SUPFAM" id="SSF55073">
    <property type="entry name" value="Nucleotide cyclase"/>
    <property type="match status" value="1"/>
</dbReference>
<dbReference type="FunFam" id="3.30.70.270:FF:000001">
    <property type="entry name" value="Diguanylate cyclase domain protein"/>
    <property type="match status" value="1"/>
</dbReference>
<dbReference type="SMART" id="SM00267">
    <property type="entry name" value="GGDEF"/>
    <property type="match status" value="1"/>
</dbReference>
<keyword evidence="1" id="KW-1133">Transmembrane helix</keyword>
<dbReference type="RefSeq" id="WP_110390177.1">
    <property type="nucleotide sequence ID" value="NZ_CALCOA010000003.1"/>
</dbReference>
<dbReference type="PANTHER" id="PTHR44757">
    <property type="entry name" value="DIGUANYLATE CYCLASE DGCP"/>
    <property type="match status" value="1"/>
</dbReference>
<accession>A0A318KSS2</accession>
<organism evidence="3 4">
    <name type="scientific">Rivihabitans pingtungensis</name>
    <dbReference type="NCBI Taxonomy" id="1054498"/>
    <lineage>
        <taxon>Bacteria</taxon>
        <taxon>Pseudomonadati</taxon>
        <taxon>Pseudomonadota</taxon>
        <taxon>Betaproteobacteria</taxon>
        <taxon>Neisseriales</taxon>
        <taxon>Aquaspirillaceae</taxon>
        <taxon>Rivihabitans</taxon>
    </lineage>
</organism>
<keyword evidence="1" id="KW-0812">Transmembrane</keyword>
<evidence type="ECO:0000313" key="3">
    <source>
        <dbReference type="EMBL" id="PXX79878.1"/>
    </source>
</evidence>
<dbReference type="NCBIfam" id="TIGR00254">
    <property type="entry name" value="GGDEF"/>
    <property type="match status" value="1"/>
</dbReference>
<dbReference type="InterPro" id="IPR035965">
    <property type="entry name" value="PAS-like_dom_sf"/>
</dbReference>
<dbReference type="PROSITE" id="PS50887">
    <property type="entry name" value="GGDEF"/>
    <property type="match status" value="1"/>
</dbReference>
<evidence type="ECO:0000313" key="4">
    <source>
        <dbReference type="Proteomes" id="UP000247555"/>
    </source>
</evidence>
<dbReference type="Gene3D" id="3.30.450.20">
    <property type="entry name" value="PAS domain"/>
    <property type="match status" value="2"/>
</dbReference>
<feature type="domain" description="GGDEF" evidence="2">
    <location>
        <begin position="489"/>
        <end position="622"/>
    </location>
</feature>
<dbReference type="InterPro" id="IPR043128">
    <property type="entry name" value="Rev_trsase/Diguanyl_cyclase"/>
</dbReference>
<dbReference type="CDD" id="cd01949">
    <property type="entry name" value="GGDEF"/>
    <property type="match status" value="1"/>
</dbReference>
<dbReference type="PANTHER" id="PTHR44757:SF2">
    <property type="entry name" value="BIOFILM ARCHITECTURE MAINTENANCE PROTEIN MBAA"/>
    <property type="match status" value="1"/>
</dbReference>
<keyword evidence="4" id="KW-1185">Reference proteome</keyword>
<dbReference type="EMBL" id="QJKI01000005">
    <property type="protein sequence ID" value="PXX79878.1"/>
    <property type="molecule type" value="Genomic_DNA"/>
</dbReference>
<dbReference type="AlphaFoldDB" id="A0A318KSS2"/>
<proteinExistence type="predicted"/>
<evidence type="ECO:0000256" key="1">
    <source>
        <dbReference type="SAM" id="Phobius"/>
    </source>
</evidence>
<reference evidence="3 4" key="1">
    <citation type="submission" date="2018-05" db="EMBL/GenBank/DDBJ databases">
        <title>Genomic Encyclopedia of Type Strains, Phase IV (KMG-IV): sequencing the most valuable type-strain genomes for metagenomic binning, comparative biology and taxonomic classification.</title>
        <authorList>
            <person name="Goeker M."/>
        </authorList>
    </citation>
    <scope>NUCLEOTIDE SEQUENCE [LARGE SCALE GENOMIC DNA]</scope>
    <source>
        <strain evidence="3 4">DSM 29661</strain>
    </source>
</reference>
<dbReference type="OrthoDB" id="9813903at2"/>
<dbReference type="Gene3D" id="3.30.70.270">
    <property type="match status" value="1"/>
</dbReference>
<name>A0A318KSS2_9NEIS</name>
<feature type="transmembrane region" description="Helical" evidence="1">
    <location>
        <begin position="25"/>
        <end position="44"/>
    </location>
</feature>
<dbReference type="Pfam" id="PF08448">
    <property type="entry name" value="PAS_4"/>
    <property type="match status" value="1"/>
</dbReference>
<protein>
    <submittedName>
        <fullName evidence="3">Diguanylate cyclase (GGDEF)-like protein</fullName>
    </submittedName>
</protein>
<dbReference type="InterPro" id="IPR013656">
    <property type="entry name" value="PAS_4"/>
</dbReference>
<comment type="caution">
    <text evidence="3">The sequence shown here is derived from an EMBL/GenBank/DDBJ whole genome shotgun (WGS) entry which is preliminary data.</text>
</comment>
<gene>
    <name evidence="3" type="ORF">DFR34_10577</name>
</gene>
<feature type="transmembrane region" description="Helical" evidence="1">
    <location>
        <begin position="298"/>
        <end position="318"/>
    </location>
</feature>
<keyword evidence="1" id="KW-0472">Membrane</keyword>
<evidence type="ECO:0000259" key="2">
    <source>
        <dbReference type="PROSITE" id="PS50887"/>
    </source>
</evidence>
<dbReference type="Proteomes" id="UP000247555">
    <property type="component" value="Unassembled WGS sequence"/>
</dbReference>
<dbReference type="GO" id="GO:0003824">
    <property type="term" value="F:catalytic activity"/>
    <property type="evidence" value="ECO:0007669"/>
    <property type="project" value="UniProtKB-ARBA"/>
</dbReference>
<dbReference type="SUPFAM" id="SSF55785">
    <property type="entry name" value="PYP-like sensor domain (PAS domain)"/>
    <property type="match status" value="1"/>
</dbReference>